<sequence length="192" mass="19863">MTPLASFREYFGDEAYDNVLFTVTITEGASDRVRVASLPYFDGNAYSAQAPEGQSPARFQRVPSSLPGPDGAEEVSATVAIASGGGVWVPMVGELGSVTFGGARRARLVDSFYYLPEADAGVMALQSGVATGDTYSTTGYVNDDLTASDLGAPPGTGSVQASLIPDSLRDWVAAQEVSRDGEGLAQARAAPA</sequence>
<name>A0ABQ6IFM0_9MICO</name>
<evidence type="ECO:0000313" key="2">
    <source>
        <dbReference type="Proteomes" id="UP001157125"/>
    </source>
</evidence>
<evidence type="ECO:0008006" key="3">
    <source>
        <dbReference type="Google" id="ProtNLM"/>
    </source>
</evidence>
<dbReference type="RefSeq" id="WP_284328054.1">
    <property type="nucleotide sequence ID" value="NZ_BSUN01000001.1"/>
</dbReference>
<gene>
    <name evidence="1" type="ORF">GCM10025876_17570</name>
</gene>
<proteinExistence type="predicted"/>
<dbReference type="EMBL" id="BSUN01000001">
    <property type="protein sequence ID" value="GMA35553.1"/>
    <property type="molecule type" value="Genomic_DNA"/>
</dbReference>
<keyword evidence="2" id="KW-1185">Reference proteome</keyword>
<evidence type="ECO:0000313" key="1">
    <source>
        <dbReference type="EMBL" id="GMA35553.1"/>
    </source>
</evidence>
<organism evidence="1 2">
    <name type="scientific">Demequina litorisediminis</name>
    <dbReference type="NCBI Taxonomy" id="1849022"/>
    <lineage>
        <taxon>Bacteria</taxon>
        <taxon>Bacillati</taxon>
        <taxon>Actinomycetota</taxon>
        <taxon>Actinomycetes</taxon>
        <taxon>Micrococcales</taxon>
        <taxon>Demequinaceae</taxon>
        <taxon>Demequina</taxon>
    </lineage>
</organism>
<comment type="caution">
    <text evidence="1">The sequence shown here is derived from an EMBL/GenBank/DDBJ whole genome shotgun (WGS) entry which is preliminary data.</text>
</comment>
<accession>A0ABQ6IFM0</accession>
<protein>
    <recommendedName>
        <fullName evidence="3">Lipoprotein</fullName>
    </recommendedName>
</protein>
<reference evidence="2" key="1">
    <citation type="journal article" date="2019" name="Int. J. Syst. Evol. Microbiol.">
        <title>The Global Catalogue of Microorganisms (GCM) 10K type strain sequencing project: providing services to taxonomists for standard genome sequencing and annotation.</title>
        <authorList>
            <consortium name="The Broad Institute Genomics Platform"/>
            <consortium name="The Broad Institute Genome Sequencing Center for Infectious Disease"/>
            <person name="Wu L."/>
            <person name="Ma J."/>
        </authorList>
    </citation>
    <scope>NUCLEOTIDE SEQUENCE [LARGE SCALE GENOMIC DNA]</scope>
    <source>
        <strain evidence="2">NBRC 112299</strain>
    </source>
</reference>
<dbReference type="Proteomes" id="UP001157125">
    <property type="component" value="Unassembled WGS sequence"/>
</dbReference>